<dbReference type="EMBL" id="CP001992">
    <property type="protein sequence ID" value="ADI66864.1"/>
    <property type="molecule type" value="Genomic_DNA"/>
</dbReference>
<evidence type="ECO:0000313" key="2">
    <source>
        <dbReference type="Proteomes" id="UP000006742"/>
    </source>
</evidence>
<dbReference type="KEGG" id="mcu:HMPREF0573_10545"/>
<keyword evidence="2" id="KW-1185">Reference proteome</keyword>
<name>D6ZJG5_MOBCV</name>
<organism evidence="1 2">
    <name type="scientific">Mobiluncus curtisii (strain ATCC 43063 / DSM 2711 / V125)</name>
    <name type="common">Falcivibrio vaginalis</name>
    <dbReference type="NCBI Taxonomy" id="548479"/>
    <lineage>
        <taxon>Bacteria</taxon>
        <taxon>Bacillati</taxon>
        <taxon>Actinomycetota</taxon>
        <taxon>Actinomycetes</taxon>
        <taxon>Actinomycetales</taxon>
        <taxon>Actinomycetaceae</taxon>
        <taxon>Mobiluncus</taxon>
    </lineage>
</organism>
<dbReference type="STRING" id="548479.HMPREF0573_10545"/>
<dbReference type="HOGENOM" id="CLU_3170324_0_0_11"/>
<dbReference type="AlphaFoldDB" id="D6ZJG5"/>
<accession>D6ZJG5</accession>
<sequence length="47" mass="5312">MFSFRGKASGLLSGRFALSGFDFTSPLRQFSFWFSFSGINPRLDKLS</sequence>
<proteinExistence type="predicted"/>
<evidence type="ECO:0000313" key="1">
    <source>
        <dbReference type="EMBL" id="ADI66864.1"/>
    </source>
</evidence>
<gene>
    <name evidence="1" type="ordered locus">HMPREF0573_10545</name>
</gene>
<dbReference type="Proteomes" id="UP000006742">
    <property type="component" value="Chromosome"/>
</dbReference>
<reference evidence="2" key="1">
    <citation type="submission" date="2010-03" db="EMBL/GenBank/DDBJ databases">
        <title>Complete sequence of Mobiluncus curtisii ATCC 43063.</title>
        <authorList>
            <person name="Muzny D."/>
            <person name="Qin X."/>
            <person name="Deng J."/>
            <person name="Jiang H."/>
            <person name="Liu Y."/>
            <person name="Qu J."/>
            <person name="Song X.-Z."/>
            <person name="Zhang L."/>
            <person name="Thornton R."/>
            <person name="Coyle M."/>
            <person name="Francisco L."/>
            <person name="Jackson L."/>
            <person name="Javaid M."/>
            <person name="Korchina V."/>
            <person name="Kovar C."/>
            <person name="Mata R."/>
            <person name="Mathew T."/>
            <person name="Ngo R."/>
            <person name="Nguyen L."/>
            <person name="Nguyen N."/>
            <person name="Okwuonu G."/>
            <person name="Ongeri F."/>
            <person name="Pham C."/>
            <person name="Simmons D."/>
            <person name="Wilczek-Boney K."/>
            <person name="Hale W."/>
            <person name="Jakkamsetti A."/>
            <person name="Pham P."/>
            <person name="Ruth R."/>
            <person name="San Lucas F."/>
            <person name="Warren J."/>
            <person name="Zhang J."/>
            <person name="Zhao Z."/>
            <person name="Zhou C."/>
            <person name="Zhu D."/>
            <person name="Lee S."/>
            <person name="Bess C."/>
            <person name="Blankenburg K."/>
            <person name="Forbes L."/>
            <person name="Fu Q."/>
            <person name="Gubbala S."/>
            <person name="Hirani K."/>
            <person name="Jayaseelan J.C."/>
            <person name="Lara F."/>
            <person name="Munidasa M."/>
            <person name="Palculict T."/>
            <person name="Patil S."/>
            <person name="Pu L.-L."/>
            <person name="Saada N."/>
            <person name="Tang L."/>
            <person name="Weissenberger G."/>
            <person name="Zhu Y."/>
            <person name="Hemphill L."/>
            <person name="Shang Y."/>
            <person name="Youmans B."/>
            <person name="Ayvaz T."/>
            <person name="Ross M."/>
            <person name="Santibanez J."/>
            <person name="Aqrawi P."/>
            <person name="Gross S."/>
            <person name="Joshi V."/>
            <person name="Fowler G."/>
            <person name="Nazareth L."/>
            <person name="Reid J."/>
            <person name="Worley K."/>
            <person name="Petrosino J."/>
            <person name="Highlander S."/>
            <person name="Gibbs R."/>
            <person name="Gibbs R."/>
        </authorList>
    </citation>
    <scope>NUCLEOTIDE SEQUENCE [LARGE SCALE GENOMIC DNA]</scope>
    <source>
        <strain evidence="2">ATCC 43063 / DSM 2711 / V125</strain>
    </source>
</reference>
<protein>
    <submittedName>
        <fullName evidence="1">Uncharacterized protein</fullName>
    </submittedName>
</protein>